<keyword evidence="4 7" id="KW-0251">Elongation factor</keyword>
<evidence type="ECO:0000256" key="1">
    <source>
        <dbReference type="ARBA" id="ARBA00003815"/>
    </source>
</evidence>
<proteinExistence type="inferred from homology"/>
<evidence type="ECO:0000256" key="4">
    <source>
        <dbReference type="ARBA" id="ARBA00022768"/>
    </source>
</evidence>
<dbReference type="RefSeq" id="WP_258393077.1">
    <property type="nucleotide sequence ID" value="NZ_AP019769.1"/>
</dbReference>
<dbReference type="InterPro" id="IPR014038">
    <property type="entry name" value="EF1B_bsu/dsu_GNE"/>
</dbReference>
<dbReference type="InterPro" id="IPR036219">
    <property type="entry name" value="eEF-1beta-like_sf"/>
</dbReference>
<keyword evidence="5" id="KW-0648">Protein biosynthesis</keyword>
<dbReference type="KEGG" id="naer:MJ1_0617"/>
<evidence type="ECO:0000313" key="7">
    <source>
        <dbReference type="EMBL" id="BBL45764.1"/>
    </source>
</evidence>
<protein>
    <recommendedName>
        <fullName evidence="3">Elongation factor 1-beta</fullName>
    </recommendedName>
</protein>
<dbReference type="Gene3D" id="3.30.70.60">
    <property type="match status" value="1"/>
</dbReference>
<evidence type="ECO:0000256" key="5">
    <source>
        <dbReference type="ARBA" id="ARBA00022917"/>
    </source>
</evidence>
<dbReference type="GeneID" id="74568562"/>
<dbReference type="PANTHER" id="PTHR39647:SF1">
    <property type="entry name" value="ELONGATION FACTOR 1-BETA"/>
    <property type="match status" value="1"/>
</dbReference>
<evidence type="ECO:0000256" key="3">
    <source>
        <dbReference type="ARBA" id="ARBA00017600"/>
    </source>
</evidence>
<dbReference type="Pfam" id="PF00736">
    <property type="entry name" value="EF1_GNE"/>
    <property type="match status" value="1"/>
</dbReference>
<evidence type="ECO:0000256" key="2">
    <source>
        <dbReference type="ARBA" id="ARBA00007411"/>
    </source>
</evidence>
<comment type="function">
    <text evidence="1">Promotes the exchange of GDP for GTP in EF-1-alpha/GDP, thus allowing the regeneration of EF-1-alpha/GTP that could then be used to form the ternary complex EF-1-alpha/GTP/AAtRNA.</text>
</comment>
<accession>A0A915SFZ8</accession>
<dbReference type="AlphaFoldDB" id="A0A915SFZ8"/>
<dbReference type="SUPFAM" id="SSF54984">
    <property type="entry name" value="eEF-1beta-like"/>
    <property type="match status" value="1"/>
</dbReference>
<gene>
    <name evidence="7" type="ORF">MJ1_0617</name>
</gene>
<dbReference type="Proteomes" id="UP001055553">
    <property type="component" value="Chromosome"/>
</dbReference>
<evidence type="ECO:0000313" key="8">
    <source>
        <dbReference type="Proteomes" id="UP001055553"/>
    </source>
</evidence>
<organism evidence="7 8">
    <name type="scientific">Nanobdella aerobiophila</name>
    <dbReference type="NCBI Taxonomy" id="2586965"/>
    <lineage>
        <taxon>Archaea</taxon>
        <taxon>Nanobdellota</taxon>
        <taxon>Nanobdellia</taxon>
        <taxon>Nanobdellales</taxon>
        <taxon>Nanobdellaceae</taxon>
        <taxon>Nanobdella</taxon>
    </lineage>
</organism>
<evidence type="ECO:0000259" key="6">
    <source>
        <dbReference type="SMART" id="SM00888"/>
    </source>
</evidence>
<dbReference type="PANTHER" id="PTHR39647">
    <property type="entry name" value="ELONGATION FACTOR 1-BETA"/>
    <property type="match status" value="1"/>
</dbReference>
<dbReference type="NCBIfam" id="NF001670">
    <property type="entry name" value="PRK00435.1"/>
    <property type="match status" value="1"/>
</dbReference>
<dbReference type="InterPro" id="IPR014717">
    <property type="entry name" value="Transl_elong_EF1B/ribsomal_bS6"/>
</dbReference>
<dbReference type="InterPro" id="IPR004542">
    <property type="entry name" value="Transl_elong_EF1B_B_arc"/>
</dbReference>
<dbReference type="SMART" id="SM00888">
    <property type="entry name" value="EF1_GNE"/>
    <property type="match status" value="1"/>
</dbReference>
<comment type="similarity">
    <text evidence="2">Belongs to the EF-1-beta/EF-1-delta family.</text>
</comment>
<name>A0A915SFZ8_9ARCH</name>
<keyword evidence="8" id="KW-1185">Reference proteome</keyword>
<feature type="domain" description="Translation elongation factor EF1B beta/delta subunit guanine nucleotide exchange" evidence="6">
    <location>
        <begin position="4"/>
        <end position="90"/>
    </location>
</feature>
<dbReference type="GO" id="GO:0003746">
    <property type="term" value="F:translation elongation factor activity"/>
    <property type="evidence" value="ECO:0007669"/>
    <property type="project" value="UniProtKB-KW"/>
</dbReference>
<dbReference type="EMBL" id="AP019769">
    <property type="protein sequence ID" value="BBL45764.1"/>
    <property type="molecule type" value="Genomic_DNA"/>
</dbReference>
<reference evidence="8" key="1">
    <citation type="journal article" date="2022" name="Int. J. Syst. Evol. Microbiol.">
        <title>Nanobdella aerobiophila gen. nov., sp. nov., a thermoacidophilic, obligate ectosymbiotic archaeon, and proposal of Nanobdellaceae fam. nov., Nanobdellales ord. nov. and Nanobdellia class. nov.</title>
        <authorList>
            <person name="Kato S."/>
            <person name="Ogasawara A."/>
            <person name="Itoh T."/>
            <person name="Sakai H.D."/>
            <person name="Shimizu M."/>
            <person name="Yuki M."/>
            <person name="Kaneko M."/>
            <person name="Takashina T."/>
            <person name="Ohkuma M."/>
        </authorList>
    </citation>
    <scope>NUCLEOTIDE SEQUENCE [LARGE SCALE GENOMIC DNA]</scope>
    <source>
        <strain evidence="8">MJ1</strain>
    </source>
</reference>
<sequence length="92" mass="10395">MDRYVVITLKVSPNDIDLDLDKLNEAIKDKIKEFGGNFLSYEKQPVAFGLNVLMIKFLYPDKEFSEEELLNNINSIEGVGNSEIISVSLAQI</sequence>